<keyword evidence="3" id="KW-1185">Reference proteome</keyword>
<evidence type="ECO:0000256" key="1">
    <source>
        <dbReference type="SAM" id="MobiDB-lite"/>
    </source>
</evidence>
<reference evidence="2 3" key="1">
    <citation type="journal article" date="2024" name="J Genomics">
        <title>Draft genome sequencing and assembly of Favolaschia claudopus CIRM-BRFM 2984 isolated from oak limbs.</title>
        <authorList>
            <person name="Navarro D."/>
            <person name="Drula E."/>
            <person name="Chaduli D."/>
            <person name="Cazenave R."/>
            <person name="Ahrendt S."/>
            <person name="Wang J."/>
            <person name="Lipzen A."/>
            <person name="Daum C."/>
            <person name="Barry K."/>
            <person name="Grigoriev I.V."/>
            <person name="Favel A."/>
            <person name="Rosso M.N."/>
            <person name="Martin F."/>
        </authorList>
    </citation>
    <scope>NUCLEOTIDE SEQUENCE [LARGE SCALE GENOMIC DNA]</scope>
    <source>
        <strain evidence="2 3">CIRM-BRFM 2984</strain>
    </source>
</reference>
<evidence type="ECO:0000313" key="2">
    <source>
        <dbReference type="EMBL" id="KAK7063919.1"/>
    </source>
</evidence>
<dbReference type="AlphaFoldDB" id="A0AAW0EEC2"/>
<sequence length="458" mass="50791">MPSNGLLSRRSFFAAAQIHMQILSEICCHWAAVDFDAPWKATLVCHLWRAAVLSSPKAWSIVNVCFPPAYEKKPPKQKNLPWGTDSGSEDDCIEEDSDAPPKPRPWALWLARARGSDLVVRIFCGICPRVDLIYSAIRLLSSHAGKIKVLEVDSNSVVMTMAQVFSMFDCATLALKSLSLSINLRPFQRLLKMREDSGVVDGFWNFLTKSPHLRSLTLSGCVLGSEGASFRGRQNQLGLKTLIMENPHRFRLHPVLETIRPFICLEILILDISVVDRDTNSPTLILPTLKTFVGHDEHILGSLTLPKLENLTFHTESSTDDLVTVLAELFERGTNLQNLTLAHALLSNSSSRRIFQHIPSLTALELQYSAIALQSLVATAPSDRLLCPRLQTLRLISSLSSDGANLLDIIKARRKSASARPITTLVLSECKLLSSHEVDKMRNAGGSGLIVKYTEYDT</sequence>
<dbReference type="Proteomes" id="UP001362999">
    <property type="component" value="Unassembled WGS sequence"/>
</dbReference>
<feature type="compositionally biased region" description="Acidic residues" evidence="1">
    <location>
        <begin position="87"/>
        <end position="98"/>
    </location>
</feature>
<dbReference type="SUPFAM" id="SSF52047">
    <property type="entry name" value="RNI-like"/>
    <property type="match status" value="1"/>
</dbReference>
<proteinExistence type="predicted"/>
<feature type="region of interest" description="Disordered" evidence="1">
    <location>
        <begin position="72"/>
        <end position="101"/>
    </location>
</feature>
<name>A0AAW0EEC2_9AGAR</name>
<evidence type="ECO:0008006" key="4">
    <source>
        <dbReference type="Google" id="ProtNLM"/>
    </source>
</evidence>
<comment type="caution">
    <text evidence="2">The sequence shown here is derived from an EMBL/GenBank/DDBJ whole genome shotgun (WGS) entry which is preliminary data.</text>
</comment>
<evidence type="ECO:0000313" key="3">
    <source>
        <dbReference type="Proteomes" id="UP001362999"/>
    </source>
</evidence>
<dbReference type="EMBL" id="JAWWNJ010000001">
    <property type="protein sequence ID" value="KAK7063919.1"/>
    <property type="molecule type" value="Genomic_DNA"/>
</dbReference>
<accession>A0AAW0EEC2</accession>
<protein>
    <recommendedName>
        <fullName evidence="4">F-box domain-containing protein</fullName>
    </recommendedName>
</protein>
<organism evidence="2 3">
    <name type="scientific">Favolaschia claudopus</name>
    <dbReference type="NCBI Taxonomy" id="2862362"/>
    <lineage>
        <taxon>Eukaryota</taxon>
        <taxon>Fungi</taxon>
        <taxon>Dikarya</taxon>
        <taxon>Basidiomycota</taxon>
        <taxon>Agaricomycotina</taxon>
        <taxon>Agaricomycetes</taxon>
        <taxon>Agaricomycetidae</taxon>
        <taxon>Agaricales</taxon>
        <taxon>Marasmiineae</taxon>
        <taxon>Mycenaceae</taxon>
        <taxon>Favolaschia</taxon>
    </lineage>
</organism>
<dbReference type="Gene3D" id="3.80.10.10">
    <property type="entry name" value="Ribonuclease Inhibitor"/>
    <property type="match status" value="1"/>
</dbReference>
<gene>
    <name evidence="2" type="ORF">R3P38DRAFT_3249499</name>
</gene>
<dbReference type="InterPro" id="IPR032675">
    <property type="entry name" value="LRR_dom_sf"/>
</dbReference>